<dbReference type="NCBIfam" id="TIGR00121">
    <property type="entry name" value="birA_ligase"/>
    <property type="match status" value="1"/>
</dbReference>
<evidence type="ECO:0000259" key="4">
    <source>
        <dbReference type="PROSITE" id="PS51733"/>
    </source>
</evidence>
<dbReference type="GO" id="GO:0005737">
    <property type="term" value="C:cytoplasm"/>
    <property type="evidence" value="ECO:0007669"/>
    <property type="project" value="TreeGrafter"/>
</dbReference>
<protein>
    <submittedName>
        <fullName evidence="5">Biotin--protein ligase</fullName>
    </submittedName>
</protein>
<evidence type="ECO:0000313" key="5">
    <source>
        <dbReference type="EMBL" id="KAH0514904.1"/>
    </source>
</evidence>
<dbReference type="InterPro" id="IPR045864">
    <property type="entry name" value="aa-tRNA-synth_II/BPL/LPL"/>
</dbReference>
<evidence type="ECO:0000256" key="2">
    <source>
        <dbReference type="ARBA" id="ARBA00022598"/>
    </source>
</evidence>
<name>A0A8J6GPP3_MICOH</name>
<dbReference type="CDD" id="cd16442">
    <property type="entry name" value="BPL"/>
    <property type="match status" value="1"/>
</dbReference>
<dbReference type="InterPro" id="IPR004143">
    <property type="entry name" value="BPL_LPL_catalytic"/>
</dbReference>
<dbReference type="PANTHER" id="PTHR12835">
    <property type="entry name" value="BIOTIN PROTEIN LIGASE"/>
    <property type="match status" value="1"/>
</dbReference>
<evidence type="ECO:0000256" key="1">
    <source>
        <dbReference type="ARBA" id="ARBA00009934"/>
    </source>
</evidence>
<dbReference type="GO" id="GO:0004077">
    <property type="term" value="F:biotin--[biotin carboxyl-carrier protein] ligase activity"/>
    <property type="evidence" value="ECO:0007669"/>
    <property type="project" value="InterPro"/>
</dbReference>
<dbReference type="InterPro" id="IPR004408">
    <property type="entry name" value="Biotin_CoA_COase_ligase"/>
</dbReference>
<dbReference type="PROSITE" id="PS51733">
    <property type="entry name" value="BPL_LPL_CATALYTIC"/>
    <property type="match status" value="1"/>
</dbReference>
<dbReference type="Pfam" id="PF03099">
    <property type="entry name" value="BPL_LplA_LipB"/>
    <property type="match status" value="1"/>
</dbReference>
<dbReference type="AlphaFoldDB" id="A0A8J6GPP3"/>
<feature type="domain" description="BPL/LPL catalytic" evidence="4">
    <location>
        <begin position="92"/>
        <end position="277"/>
    </location>
</feature>
<accession>A0A8J6GPP3</accession>
<dbReference type="Pfam" id="PF02237">
    <property type="entry name" value="BPL_C"/>
    <property type="match status" value="1"/>
</dbReference>
<dbReference type="Proteomes" id="UP000710432">
    <property type="component" value="Unassembled WGS sequence"/>
</dbReference>
<dbReference type="Gene3D" id="3.30.930.10">
    <property type="entry name" value="Bira Bifunctional Protein, Domain 2"/>
    <property type="match status" value="1"/>
</dbReference>
<keyword evidence="2 5" id="KW-0436">Ligase</keyword>
<gene>
    <name evidence="5" type="ORF">LTLLF_132880</name>
</gene>
<dbReference type="PANTHER" id="PTHR12835:SF5">
    <property type="entry name" value="BIOTIN--PROTEIN LIGASE"/>
    <property type="match status" value="1"/>
</dbReference>
<reference evidence="5" key="1">
    <citation type="submission" date="2020-03" db="EMBL/GenBank/DDBJ databases">
        <title>Studies in the Genomics of Life Span.</title>
        <authorList>
            <person name="Glass D."/>
        </authorList>
    </citation>
    <scope>NUCLEOTIDE SEQUENCE</scope>
    <source>
        <strain evidence="5">LTLLF</strain>
        <tissue evidence="5">Muscle</tissue>
    </source>
</reference>
<comment type="caution">
    <text evidence="5">The sequence shown here is derived from an EMBL/GenBank/DDBJ whole genome shotgun (WGS) entry which is preliminary data.</text>
</comment>
<evidence type="ECO:0000256" key="3">
    <source>
        <dbReference type="SAM" id="MobiDB-lite"/>
    </source>
</evidence>
<organism evidence="5 6">
    <name type="scientific">Microtus ochrogaster</name>
    <name type="common">Prairie vole</name>
    <dbReference type="NCBI Taxonomy" id="79684"/>
    <lineage>
        <taxon>Eukaryota</taxon>
        <taxon>Metazoa</taxon>
        <taxon>Chordata</taxon>
        <taxon>Craniata</taxon>
        <taxon>Vertebrata</taxon>
        <taxon>Euteleostomi</taxon>
        <taxon>Mammalia</taxon>
        <taxon>Eutheria</taxon>
        <taxon>Euarchontoglires</taxon>
        <taxon>Glires</taxon>
        <taxon>Rodentia</taxon>
        <taxon>Myomorpha</taxon>
        <taxon>Muroidea</taxon>
        <taxon>Cricetidae</taxon>
        <taxon>Arvicolinae</taxon>
        <taxon>Microtus</taxon>
    </lineage>
</organism>
<evidence type="ECO:0000313" key="6">
    <source>
        <dbReference type="Proteomes" id="UP000710432"/>
    </source>
</evidence>
<proteinExistence type="inferred from homology"/>
<comment type="similarity">
    <text evidence="1">Belongs to the biotin--protein ligase family.</text>
</comment>
<dbReference type="InterPro" id="IPR003142">
    <property type="entry name" value="BPL_C"/>
</dbReference>
<dbReference type="SUPFAM" id="SSF55681">
    <property type="entry name" value="Class II aaRS and biotin synthetases"/>
    <property type="match status" value="1"/>
</dbReference>
<dbReference type="EMBL" id="JAATJU010021027">
    <property type="protein sequence ID" value="KAH0514904.1"/>
    <property type="molecule type" value="Genomic_DNA"/>
</dbReference>
<feature type="region of interest" description="Disordered" evidence="3">
    <location>
        <begin position="1"/>
        <end position="67"/>
    </location>
</feature>
<sequence>MRKTPLPQQPDPAHGSLTSPLPQQPDPAHCSIMSPLPQQPDPAHCSIMSPLPQQPDPAHCSIMSPLPQQPDPAHHSLVFPLQAYQPWASSPEQNMPSALLNLCPPTDGRLMFEMPQEMGLIAIAVRQTQGKGRGPNAWLSPVGCALFTLLVSVPLRSQLGQRIPFVQHLMSLAVVEAVRSIPEYEEINLRVKWPNDIYYSDLMKIGGVLVNSTLMGETFYILIGCGFNVTNSNPTICINDLIAEHNKQHGAGLKPLRADHLIARAVTVLERLIDAFQAQGPNGVLPLYYKYWVHSGQQVHLGSTEGPQVSIVGLDDSGFLQVHQKGGEVVTVHPDGNSFDMLRNLIVPKRQ</sequence>